<feature type="binding site" evidence="13">
    <location>
        <position position="594"/>
    </location>
    <ligand>
        <name>substrate</name>
    </ligand>
</feature>
<dbReference type="PIRSF" id="PIRSF000853">
    <property type="entry name" value="PPDK"/>
    <property type="match status" value="1"/>
</dbReference>
<evidence type="ECO:0000256" key="3">
    <source>
        <dbReference type="ARBA" id="ARBA00011994"/>
    </source>
</evidence>
<dbReference type="PANTHER" id="PTHR22931:SF9">
    <property type="entry name" value="PYRUVATE, PHOSPHATE DIKINASE 1, CHLOROPLASTIC"/>
    <property type="match status" value="1"/>
</dbReference>
<feature type="binding site" evidence="14">
    <location>
        <position position="805"/>
    </location>
    <ligand>
        <name>Mg(2+)</name>
        <dbReference type="ChEBI" id="CHEBI:18420"/>
    </ligand>
</feature>
<evidence type="ECO:0000256" key="1">
    <source>
        <dbReference type="ARBA" id="ARBA00001946"/>
    </source>
</evidence>
<evidence type="ECO:0000256" key="7">
    <source>
        <dbReference type="ARBA" id="ARBA00022741"/>
    </source>
</evidence>
<evidence type="ECO:0000313" key="19">
    <source>
        <dbReference type="Proteomes" id="UP000298111"/>
    </source>
</evidence>
<evidence type="ECO:0000256" key="11">
    <source>
        <dbReference type="PIRNR" id="PIRNR000853"/>
    </source>
</evidence>
<feature type="binding site" evidence="13">
    <location>
        <position position="803"/>
    </location>
    <ligand>
        <name>substrate</name>
    </ligand>
</feature>
<dbReference type="GeneID" id="75183794"/>
<feature type="binding site" evidence="13">
    <location>
        <position position="805"/>
    </location>
    <ligand>
        <name>substrate</name>
    </ligand>
</feature>
<feature type="domain" description="PEP-utilising enzyme C-terminal" evidence="17">
    <location>
        <begin position="552"/>
        <end position="903"/>
    </location>
</feature>
<evidence type="ECO:0000256" key="4">
    <source>
        <dbReference type="ARBA" id="ARBA00020138"/>
    </source>
</evidence>
<comment type="catalytic activity">
    <reaction evidence="11">
        <text>pyruvate + phosphate + ATP = phosphoenolpyruvate + AMP + diphosphate + H(+)</text>
        <dbReference type="Rhea" id="RHEA:10756"/>
        <dbReference type="ChEBI" id="CHEBI:15361"/>
        <dbReference type="ChEBI" id="CHEBI:15378"/>
        <dbReference type="ChEBI" id="CHEBI:30616"/>
        <dbReference type="ChEBI" id="CHEBI:33019"/>
        <dbReference type="ChEBI" id="CHEBI:43474"/>
        <dbReference type="ChEBI" id="CHEBI:58702"/>
        <dbReference type="ChEBI" id="CHEBI:456215"/>
        <dbReference type="EC" id="2.7.9.1"/>
    </reaction>
</comment>
<dbReference type="GO" id="GO:0050242">
    <property type="term" value="F:pyruvate, phosphate dikinase activity"/>
    <property type="evidence" value="ECO:0007669"/>
    <property type="project" value="UniProtKB-UniRule"/>
</dbReference>
<feature type="binding site" evidence="13">
    <location>
        <position position="649"/>
    </location>
    <ligand>
        <name>substrate</name>
    </ligand>
</feature>
<organism evidence="18 19">
    <name type="scientific">Streptomyces albus</name>
    <dbReference type="NCBI Taxonomy" id="1888"/>
    <lineage>
        <taxon>Bacteria</taxon>
        <taxon>Bacillati</taxon>
        <taxon>Actinomycetota</taxon>
        <taxon>Actinomycetes</taxon>
        <taxon>Kitasatosporales</taxon>
        <taxon>Streptomycetaceae</taxon>
        <taxon>Streptomyces</taxon>
    </lineage>
</organism>
<keyword evidence="7" id="KW-0547">Nucleotide-binding</keyword>
<dbReference type="InterPro" id="IPR036637">
    <property type="entry name" value="Phosphohistidine_dom_sf"/>
</dbReference>
<feature type="binding site" evidence="13">
    <location>
        <position position="802"/>
    </location>
    <ligand>
        <name>substrate</name>
    </ligand>
</feature>
<dbReference type="EMBL" id="RCIY01000055">
    <property type="protein sequence ID" value="TGG83332.1"/>
    <property type="molecule type" value="Genomic_DNA"/>
</dbReference>
<dbReference type="GO" id="GO:0005524">
    <property type="term" value="F:ATP binding"/>
    <property type="evidence" value="ECO:0007669"/>
    <property type="project" value="UniProtKB-UniRule"/>
</dbReference>
<dbReference type="GO" id="GO:0046872">
    <property type="term" value="F:metal ion binding"/>
    <property type="evidence" value="ECO:0007669"/>
    <property type="project" value="UniProtKB-UniRule"/>
</dbReference>
<feature type="domain" description="Pyruvate phosphate dikinase AMP/ATP-binding" evidence="16">
    <location>
        <begin position="68"/>
        <end position="300"/>
    </location>
</feature>
<dbReference type="Gene3D" id="1.10.189.10">
    <property type="entry name" value="Pyruvate Phosphate Dikinase, domain 2"/>
    <property type="match status" value="1"/>
</dbReference>
<evidence type="ECO:0000256" key="12">
    <source>
        <dbReference type="PIRSR" id="PIRSR000853-1"/>
    </source>
</evidence>
<evidence type="ECO:0000256" key="6">
    <source>
        <dbReference type="ARBA" id="ARBA00022723"/>
    </source>
</evidence>
<evidence type="ECO:0000256" key="9">
    <source>
        <dbReference type="ARBA" id="ARBA00022840"/>
    </source>
</evidence>
<evidence type="ECO:0000256" key="14">
    <source>
        <dbReference type="PIRSR" id="PIRSR000853-3"/>
    </source>
</evidence>
<accession>A0A6C1C1X2</accession>
<keyword evidence="6 14" id="KW-0479">Metal-binding</keyword>
<feature type="active site" description="Proton donor" evidence="12">
    <location>
        <position position="868"/>
    </location>
</feature>
<dbReference type="NCBIfam" id="NF004531">
    <property type="entry name" value="PRK05878.1"/>
    <property type="match status" value="1"/>
</dbReference>
<dbReference type="SUPFAM" id="SSF56059">
    <property type="entry name" value="Glutathione synthetase ATP-binding domain-like"/>
    <property type="match status" value="1"/>
</dbReference>
<sequence length="913" mass="99476">MPVHAKNTKSSVDPQQRKFVYDFSEGNKDLKDLLGGKGANLAEMTNLGLPVPPGFTITTEACKAYLASGQVPAALRDEVSAHLAALEERMGKKLGQADDPLLVSVRSGAKFSMPGMMDTVLNIGLSDESVHGLAAQSGDERFAWDSYRRLIQMFGDTVLGIHGERFSETLEEAKTARGAATDVDLTADDLKELVHKFKNIVSEETGRDFPQDPREQMDLAIRAVFDSWNGSRARLYRRQERIPHDLGTAVNICSMVFGNLGPDSGTGVAFTRDPASGQQGVYGDYLQNAQGEDVVAGIRNTVPLADLEQLDKASYDQLMQIMETLENHYRDLCDIEFTIERGKLWMLQTRVGKRTAAAAFRIATQLVDQGLIDEAEALRRVNGNQLAQLMFPRFDSNGGVKGADQIGWGIAASPGAAVGKAVFDSYTAIKWSRSGEKVILVRRETNPDDLDGMLAAEGILTSRGGKTSHAAVVARGMGKTCVCGAEELEVDTKRRCLKTADGRVVEEGDVLSIDGSTGKVYAGEVPVVPSPVVEYFEGRMHAGADDADELVKAVHRIMAYADRVRRLRVRANADNAEDAARARRFGAQGIGLCRTEHMFLGERRELVERLILADTDDERDQALGALLPLQKGDFVELFESMDGLPVTVRLLDPPLHEFLPDITELSVRVALAESRKDANENDLRLLQAVHRLHEQNPMLGLRGVRLGLVIPGLFTMQIRAIAEAAAERRANGGDPRAEIMIPLVGTVQELEIVREEAEQVIAEVERERGVELGLSLGTMIELPRAALTAGQIAECADFFSFGTNDLTQTVWAFSRDDVEASFFTAYLEKGIFGVSPFETIDKDGVGSLVRSAAEAGRATRPDLKLGVCGEHGGDPESVHFFHEVGLDYVSCSPFRIPVARLEAGRAAAQQSAE</sequence>
<evidence type="ECO:0000256" key="2">
    <source>
        <dbReference type="ARBA" id="ARBA00007837"/>
    </source>
</evidence>
<feature type="binding site" evidence="13">
    <location>
        <position position="781"/>
    </location>
    <ligand>
        <name>substrate</name>
    </ligand>
</feature>
<dbReference type="GO" id="GO:0016301">
    <property type="term" value="F:kinase activity"/>
    <property type="evidence" value="ECO:0007669"/>
    <property type="project" value="UniProtKB-UniRule"/>
</dbReference>
<proteinExistence type="inferred from homology"/>
<keyword evidence="5 18" id="KW-0808">Transferase</keyword>
<evidence type="ECO:0000259" key="15">
    <source>
        <dbReference type="Pfam" id="PF00391"/>
    </source>
</evidence>
<keyword evidence="8 18" id="KW-0418">Kinase</keyword>
<evidence type="ECO:0000256" key="5">
    <source>
        <dbReference type="ARBA" id="ARBA00022679"/>
    </source>
</evidence>
<evidence type="ECO:0000256" key="8">
    <source>
        <dbReference type="ARBA" id="ARBA00022777"/>
    </source>
</evidence>
<evidence type="ECO:0000256" key="13">
    <source>
        <dbReference type="PIRSR" id="PIRSR000853-2"/>
    </source>
</evidence>
<feature type="binding site" evidence="13">
    <location>
        <position position="804"/>
    </location>
    <ligand>
        <name>substrate</name>
    </ligand>
</feature>
<dbReference type="SUPFAM" id="SSF51621">
    <property type="entry name" value="Phosphoenolpyruvate/pyruvate domain"/>
    <property type="match status" value="1"/>
</dbReference>
<evidence type="ECO:0000256" key="10">
    <source>
        <dbReference type="ARBA" id="ARBA00022842"/>
    </source>
</evidence>
<dbReference type="Pfam" id="PF00391">
    <property type="entry name" value="PEP-utilizers"/>
    <property type="match status" value="1"/>
</dbReference>
<keyword evidence="9" id="KW-0067">ATP-binding</keyword>
<feature type="domain" description="PEP-utilising enzyme mobile" evidence="15">
    <location>
        <begin position="436"/>
        <end position="518"/>
    </location>
</feature>
<dbReference type="InterPro" id="IPR015813">
    <property type="entry name" value="Pyrv/PenolPyrv_kinase-like_dom"/>
</dbReference>
<protein>
    <recommendedName>
        <fullName evidence="4 11">Pyruvate, phosphate dikinase</fullName>
        <ecNumber evidence="3 11">2.7.9.1</ecNumber>
    </recommendedName>
</protein>
<dbReference type="InterPro" id="IPR018274">
    <property type="entry name" value="PEP_util_AS"/>
</dbReference>
<dbReference type="Pfam" id="PF01326">
    <property type="entry name" value="PPDK_N"/>
    <property type="match status" value="2"/>
</dbReference>
<dbReference type="InterPro" id="IPR008279">
    <property type="entry name" value="PEP-util_enz_mobile_dom"/>
</dbReference>
<feature type="binding site" evidence="14">
    <location>
        <position position="781"/>
    </location>
    <ligand>
        <name>Mg(2+)</name>
        <dbReference type="ChEBI" id="CHEBI:18420"/>
    </ligand>
</feature>
<dbReference type="InterPro" id="IPR002192">
    <property type="entry name" value="PPDK_AMP/ATP-bd"/>
</dbReference>
<dbReference type="Gene3D" id="1.20.80.30">
    <property type="match status" value="1"/>
</dbReference>
<dbReference type="Gene3D" id="3.30.1490.20">
    <property type="entry name" value="ATP-grasp fold, A domain"/>
    <property type="match status" value="1"/>
</dbReference>
<dbReference type="InterPro" id="IPR013815">
    <property type="entry name" value="ATP_grasp_subdomain_1"/>
</dbReference>
<evidence type="ECO:0000313" key="18">
    <source>
        <dbReference type="EMBL" id="TGG83332.1"/>
    </source>
</evidence>
<keyword evidence="18" id="KW-0670">Pyruvate</keyword>
<comment type="caution">
    <text evidence="18">The sequence shown here is derived from an EMBL/GenBank/DDBJ whole genome shotgun (WGS) entry which is preliminary data.</text>
</comment>
<dbReference type="Gene3D" id="3.50.30.10">
    <property type="entry name" value="Phosphohistidine domain"/>
    <property type="match status" value="1"/>
</dbReference>
<dbReference type="Proteomes" id="UP000298111">
    <property type="component" value="Unassembled WGS sequence"/>
</dbReference>
<dbReference type="SUPFAM" id="SSF52009">
    <property type="entry name" value="Phosphohistidine domain"/>
    <property type="match status" value="1"/>
</dbReference>
<dbReference type="Gene3D" id="3.30.470.20">
    <property type="entry name" value="ATP-grasp fold, B domain"/>
    <property type="match status" value="1"/>
</dbReference>
<dbReference type="NCBIfam" id="TIGR01828">
    <property type="entry name" value="pyru_phos_dikin"/>
    <property type="match status" value="1"/>
</dbReference>
<evidence type="ECO:0000259" key="16">
    <source>
        <dbReference type="Pfam" id="PF01326"/>
    </source>
</evidence>
<gene>
    <name evidence="18" type="ORF">D8771_14975</name>
</gene>
<dbReference type="InterPro" id="IPR040442">
    <property type="entry name" value="Pyrv_kinase-like_dom_sf"/>
</dbReference>
<dbReference type="Gene3D" id="3.20.20.60">
    <property type="entry name" value="Phosphoenolpyruvate-binding domains"/>
    <property type="match status" value="1"/>
</dbReference>
<dbReference type="PANTHER" id="PTHR22931">
    <property type="entry name" value="PHOSPHOENOLPYRUVATE DIKINASE-RELATED"/>
    <property type="match status" value="1"/>
</dbReference>
<feature type="domain" description="Pyruvate phosphate dikinase AMP/ATP-binding" evidence="16">
    <location>
        <begin position="307"/>
        <end position="360"/>
    </location>
</feature>
<dbReference type="EC" id="2.7.9.1" evidence="3 11"/>
<comment type="similarity">
    <text evidence="2 11">Belongs to the PEP-utilizing enzyme family.</text>
</comment>
<feature type="active site" description="Tele-phosphohistidine intermediate" evidence="12">
    <location>
        <position position="469"/>
    </location>
</feature>
<reference evidence="18 19" key="1">
    <citation type="submission" date="2018-10" db="EMBL/GenBank/DDBJ databases">
        <title>Isolation of pseudouridimycin from Streptomyces albus DSM 40763.</title>
        <authorList>
            <person name="Rosenqvist P."/>
            <person name="Metsae-Ketelae M."/>
            <person name="Virta P."/>
        </authorList>
    </citation>
    <scope>NUCLEOTIDE SEQUENCE [LARGE SCALE GENOMIC DNA]</scope>
    <source>
        <strain evidence="18 19">DSM 40763</strain>
    </source>
</reference>
<keyword evidence="10 14" id="KW-0460">Magnesium</keyword>
<dbReference type="InterPro" id="IPR010121">
    <property type="entry name" value="Pyruvate_phosphate_dikinase"/>
</dbReference>
<dbReference type="InterPro" id="IPR000121">
    <property type="entry name" value="PEP_util_C"/>
</dbReference>
<comment type="cofactor">
    <cofactor evidence="1 11 14">
        <name>Mg(2+)</name>
        <dbReference type="ChEBI" id="CHEBI:18420"/>
    </cofactor>
</comment>
<evidence type="ECO:0000259" key="17">
    <source>
        <dbReference type="Pfam" id="PF02896"/>
    </source>
</evidence>
<dbReference type="AlphaFoldDB" id="A0A6C1C1X2"/>
<name>A0A6C1C1X2_9ACTN</name>
<dbReference type="Pfam" id="PF02896">
    <property type="entry name" value="PEP-utilizers_C"/>
    <property type="match status" value="1"/>
</dbReference>
<dbReference type="PROSITE" id="PS00370">
    <property type="entry name" value="PEP_ENZYMES_PHOS_SITE"/>
    <property type="match status" value="1"/>
</dbReference>
<dbReference type="RefSeq" id="WP_016468863.1">
    <property type="nucleotide sequence ID" value="NZ_BBQG01000016.1"/>
</dbReference>